<dbReference type="InterPro" id="IPR018366">
    <property type="entry name" value="CBM2_CS"/>
</dbReference>
<dbReference type="SMART" id="SM00637">
    <property type="entry name" value="CBD_II"/>
    <property type="match status" value="1"/>
</dbReference>
<gene>
    <name evidence="8" type="ORF">ACFP1K_14860</name>
</gene>
<sequence>MPLSRLRRAASRGLLLGLCAAAVLGTGQLPASGSVPGPPAGAVSGTAADTTPPSEPTGLGPRNIYLNGVAGLYWTPSTDDVGVTGYEVYAWSYTGPAPDPFTRATAYITTTATEVNATVSDLTPGRPYLFYVVAVDAAGNRSTPSLLTQQRAMREPPQPSPSPGPSTPPAPYNLSAGGGLSPGYATLTWSTPSGAGTVTFLVFRRSSSDWTYAGSSTLPRTMVSIGSEPSYTFQVVALDTAGNLSNASNAATYRTPPASPTPTATPVICAVTYRTTNWAAGFTGDVTIRNTTSAAIDGWRLAFRFPTTSQRLTQGWSATWAQSGTDVSATNAAWNRTIRPGQSLRIGFTGSHSGNNPSPTSFTLNGSACTVE</sequence>
<dbReference type="Gene3D" id="2.60.40.290">
    <property type="match status" value="1"/>
</dbReference>
<evidence type="ECO:0000313" key="9">
    <source>
        <dbReference type="Proteomes" id="UP001596137"/>
    </source>
</evidence>
<protein>
    <submittedName>
        <fullName evidence="8">Cellulose binding domain-containing protein</fullName>
    </submittedName>
</protein>
<proteinExistence type="predicted"/>
<dbReference type="CDD" id="cd00063">
    <property type="entry name" value="FN3"/>
    <property type="match status" value="1"/>
</dbReference>
<feature type="region of interest" description="Disordered" evidence="5">
    <location>
        <begin position="149"/>
        <end position="175"/>
    </location>
</feature>
<name>A0ABW1NGE2_9ACTN</name>
<feature type="domain" description="Fibronectin type-III" evidence="6">
    <location>
        <begin position="52"/>
        <end position="156"/>
    </location>
</feature>
<evidence type="ECO:0000256" key="5">
    <source>
        <dbReference type="SAM" id="MobiDB-lite"/>
    </source>
</evidence>
<feature type="region of interest" description="Disordered" evidence="5">
    <location>
        <begin position="33"/>
        <end position="60"/>
    </location>
</feature>
<dbReference type="Proteomes" id="UP001596137">
    <property type="component" value="Unassembled WGS sequence"/>
</dbReference>
<dbReference type="SUPFAM" id="SSF49384">
    <property type="entry name" value="Carbohydrate-binding domain"/>
    <property type="match status" value="1"/>
</dbReference>
<evidence type="ECO:0000256" key="3">
    <source>
        <dbReference type="ARBA" id="ARBA00023295"/>
    </source>
</evidence>
<dbReference type="InterPro" id="IPR001919">
    <property type="entry name" value="CBD2"/>
</dbReference>
<feature type="compositionally biased region" description="Pro residues" evidence="5">
    <location>
        <begin position="156"/>
        <end position="171"/>
    </location>
</feature>
<dbReference type="InterPro" id="IPR003961">
    <property type="entry name" value="FN3_dom"/>
</dbReference>
<dbReference type="PROSITE" id="PS00561">
    <property type="entry name" value="CBM2_A"/>
    <property type="match status" value="1"/>
</dbReference>
<feature type="compositionally biased region" description="Polar residues" evidence="5">
    <location>
        <begin position="350"/>
        <end position="372"/>
    </location>
</feature>
<comment type="caution">
    <text evidence="8">The sequence shown here is derived from an EMBL/GenBank/DDBJ whole genome shotgun (WGS) entry which is preliminary data.</text>
</comment>
<dbReference type="InterPro" id="IPR036116">
    <property type="entry name" value="FN3_sf"/>
</dbReference>
<feature type="domain" description="Fibronectin type-III" evidence="6">
    <location>
        <begin position="170"/>
        <end position="258"/>
    </location>
</feature>
<feature type="compositionally biased region" description="Low complexity" evidence="5">
    <location>
        <begin position="33"/>
        <end position="45"/>
    </location>
</feature>
<dbReference type="InterPro" id="IPR012291">
    <property type="entry name" value="CBM2_carb-bd_dom_sf"/>
</dbReference>
<keyword evidence="3" id="KW-0326">Glycosidase</keyword>
<dbReference type="SMART" id="SM00060">
    <property type="entry name" value="FN3"/>
    <property type="match status" value="2"/>
</dbReference>
<dbReference type="PROSITE" id="PS50853">
    <property type="entry name" value="FN3"/>
    <property type="match status" value="2"/>
</dbReference>
<dbReference type="SUPFAM" id="SSF49265">
    <property type="entry name" value="Fibronectin type III"/>
    <property type="match status" value="2"/>
</dbReference>
<reference evidence="9" key="1">
    <citation type="journal article" date="2019" name="Int. J. Syst. Evol. Microbiol.">
        <title>The Global Catalogue of Microorganisms (GCM) 10K type strain sequencing project: providing services to taxonomists for standard genome sequencing and annotation.</title>
        <authorList>
            <consortium name="The Broad Institute Genomics Platform"/>
            <consortium name="The Broad Institute Genome Sequencing Center for Infectious Disease"/>
            <person name="Wu L."/>
            <person name="Ma J."/>
        </authorList>
    </citation>
    <scope>NUCLEOTIDE SEQUENCE [LARGE SCALE GENOMIC DNA]</scope>
    <source>
        <strain evidence="9">JCM 30346</strain>
    </source>
</reference>
<evidence type="ECO:0000259" key="7">
    <source>
        <dbReference type="PROSITE" id="PS51173"/>
    </source>
</evidence>
<dbReference type="Gene3D" id="2.60.40.10">
    <property type="entry name" value="Immunoglobulins"/>
    <property type="match status" value="2"/>
</dbReference>
<keyword evidence="4" id="KW-0624">Polysaccharide degradation</keyword>
<dbReference type="EMBL" id="JBHSRF010000017">
    <property type="protein sequence ID" value="MFC6082444.1"/>
    <property type="molecule type" value="Genomic_DNA"/>
</dbReference>
<evidence type="ECO:0000256" key="2">
    <source>
        <dbReference type="ARBA" id="ARBA00023277"/>
    </source>
</evidence>
<evidence type="ECO:0000259" key="6">
    <source>
        <dbReference type="PROSITE" id="PS50853"/>
    </source>
</evidence>
<feature type="region of interest" description="Disordered" evidence="5">
    <location>
        <begin position="349"/>
        <end position="372"/>
    </location>
</feature>
<evidence type="ECO:0000256" key="4">
    <source>
        <dbReference type="ARBA" id="ARBA00023326"/>
    </source>
</evidence>
<evidence type="ECO:0000256" key="1">
    <source>
        <dbReference type="ARBA" id="ARBA00022801"/>
    </source>
</evidence>
<organism evidence="8 9">
    <name type="scientific">Sphaerisporangium aureirubrum</name>
    <dbReference type="NCBI Taxonomy" id="1544736"/>
    <lineage>
        <taxon>Bacteria</taxon>
        <taxon>Bacillati</taxon>
        <taxon>Actinomycetota</taxon>
        <taxon>Actinomycetes</taxon>
        <taxon>Streptosporangiales</taxon>
        <taxon>Streptosporangiaceae</taxon>
        <taxon>Sphaerisporangium</taxon>
    </lineage>
</organism>
<keyword evidence="2" id="KW-0119">Carbohydrate metabolism</keyword>
<evidence type="ECO:0000313" key="8">
    <source>
        <dbReference type="EMBL" id="MFC6082444.1"/>
    </source>
</evidence>
<feature type="domain" description="CBM2" evidence="7">
    <location>
        <begin position="262"/>
        <end position="372"/>
    </location>
</feature>
<dbReference type="InterPro" id="IPR013783">
    <property type="entry name" value="Ig-like_fold"/>
</dbReference>
<keyword evidence="9" id="KW-1185">Reference proteome</keyword>
<dbReference type="PROSITE" id="PS51173">
    <property type="entry name" value="CBM2"/>
    <property type="match status" value="1"/>
</dbReference>
<dbReference type="InterPro" id="IPR008965">
    <property type="entry name" value="CBM2/CBM3_carb-bd_dom_sf"/>
</dbReference>
<dbReference type="Pfam" id="PF00041">
    <property type="entry name" value="fn3"/>
    <property type="match status" value="1"/>
</dbReference>
<dbReference type="RefSeq" id="WP_380752472.1">
    <property type="nucleotide sequence ID" value="NZ_JBHSRF010000017.1"/>
</dbReference>
<accession>A0ABW1NGE2</accession>
<dbReference type="Pfam" id="PF00553">
    <property type="entry name" value="CBM_2"/>
    <property type="match status" value="1"/>
</dbReference>
<keyword evidence="1" id="KW-0378">Hydrolase</keyword>